<evidence type="ECO:0000256" key="1">
    <source>
        <dbReference type="SAM" id="SignalP"/>
    </source>
</evidence>
<proteinExistence type="predicted"/>
<dbReference type="InterPro" id="IPR015943">
    <property type="entry name" value="WD40/YVTN_repeat-like_dom_sf"/>
</dbReference>
<dbReference type="RefSeq" id="WP_170142815.1">
    <property type="nucleotide sequence ID" value="NZ_BIFX01000002.1"/>
</dbReference>
<feature type="signal peptide" evidence="1">
    <location>
        <begin position="1"/>
        <end position="20"/>
    </location>
</feature>
<accession>A0A326U2T4</accession>
<dbReference type="SUPFAM" id="SSF50978">
    <property type="entry name" value="WD40 repeat-like"/>
    <property type="match status" value="1"/>
</dbReference>
<dbReference type="AlphaFoldDB" id="A0A326U2T4"/>
<dbReference type="EMBL" id="QKUF01000019">
    <property type="protein sequence ID" value="PZW25350.1"/>
    <property type="molecule type" value="Genomic_DNA"/>
</dbReference>
<comment type="caution">
    <text evidence="3">The sequence shown here is derived from an EMBL/GenBank/DDBJ whole genome shotgun (WGS) entry which is preliminary data.</text>
</comment>
<evidence type="ECO:0000313" key="3">
    <source>
        <dbReference type="EMBL" id="PZW25350.1"/>
    </source>
</evidence>
<reference evidence="3 4" key="1">
    <citation type="submission" date="2018-06" db="EMBL/GenBank/DDBJ databases">
        <title>Genomic Encyclopedia of Archaeal and Bacterial Type Strains, Phase II (KMG-II): from individual species to whole genera.</title>
        <authorList>
            <person name="Goeker M."/>
        </authorList>
    </citation>
    <scope>NUCLEOTIDE SEQUENCE [LARGE SCALE GENOMIC DNA]</scope>
    <source>
        <strain evidence="3 4">ATCC BAA-1881</strain>
    </source>
</reference>
<protein>
    <submittedName>
        <fullName evidence="3">Anaphase-promoting complex subunit 4</fullName>
    </submittedName>
</protein>
<keyword evidence="1" id="KW-0732">Signal</keyword>
<gene>
    <name evidence="3" type="ORF">EI42_04402</name>
</gene>
<organism evidence="3 4">
    <name type="scientific">Thermosporothrix hazakensis</name>
    <dbReference type="NCBI Taxonomy" id="644383"/>
    <lineage>
        <taxon>Bacteria</taxon>
        <taxon>Bacillati</taxon>
        <taxon>Chloroflexota</taxon>
        <taxon>Ktedonobacteria</taxon>
        <taxon>Ktedonobacterales</taxon>
        <taxon>Thermosporotrichaceae</taxon>
        <taxon>Thermosporothrix</taxon>
    </lineage>
</organism>
<feature type="chain" id="PRO_5016463037" evidence="1">
    <location>
        <begin position="21"/>
        <end position="319"/>
    </location>
</feature>
<name>A0A326U2T4_THEHA</name>
<dbReference type="Gene3D" id="2.130.10.10">
    <property type="entry name" value="YVTN repeat-like/Quinoprotein amine dehydrogenase"/>
    <property type="match status" value="1"/>
</dbReference>
<dbReference type="InterPro" id="IPR024977">
    <property type="entry name" value="Apc4-like_WD40_dom"/>
</dbReference>
<evidence type="ECO:0000313" key="4">
    <source>
        <dbReference type="Proteomes" id="UP000248806"/>
    </source>
</evidence>
<dbReference type="Pfam" id="PF12894">
    <property type="entry name" value="ANAPC4_WD40"/>
    <property type="match status" value="1"/>
</dbReference>
<dbReference type="InterPro" id="IPR036322">
    <property type="entry name" value="WD40_repeat_dom_sf"/>
</dbReference>
<feature type="domain" description="Anaphase-promoting complex subunit 4-like WD40" evidence="2">
    <location>
        <begin position="185"/>
        <end position="237"/>
    </location>
</feature>
<dbReference type="Proteomes" id="UP000248806">
    <property type="component" value="Unassembled WGS sequence"/>
</dbReference>
<dbReference type="InterPro" id="IPR001680">
    <property type="entry name" value="WD40_rpt"/>
</dbReference>
<sequence length="319" mass="34968">MRSRRIFLLFLGACSVAGFASGVTTAFLSSAHVEEPLPDEGISMTPPTSSLALEGVREMQEEITALSWASSQKRLAVSAGAQVSLWTADLAFRQTLAFPMRCSLLACSDQYIAASDQELVVYDWKSGHYVEIPAVPRPITGLAWVADTLLCACDQQLISWRQYRLQQISVFRAPIQRLAVVADRCAIAVGQEVMLLQGASWHEVATILLSLPVRALAWSPDGRFLAIADEGGGLALYRGSRQEKRVLSEHIASLAWSADGKCFISIGEGGLTVWDTSLQQQAQTLYQGQEVVWISSNHVLCSNKKQLTLWKQNEKEAAL</sequence>
<dbReference type="Pfam" id="PF00400">
    <property type="entry name" value="WD40"/>
    <property type="match status" value="1"/>
</dbReference>
<dbReference type="SMART" id="SM00320">
    <property type="entry name" value="WD40"/>
    <property type="match status" value="4"/>
</dbReference>
<evidence type="ECO:0000259" key="2">
    <source>
        <dbReference type="Pfam" id="PF12894"/>
    </source>
</evidence>
<keyword evidence="4" id="KW-1185">Reference proteome</keyword>